<reference evidence="1 2" key="1">
    <citation type="submission" date="2014-06" db="EMBL/GenBank/DDBJ databases">
        <authorList>
            <consortium name="DOE Joint Genome Institute"/>
            <person name="Kuo A."/>
            <person name="Kohler A."/>
            <person name="Nagy L.G."/>
            <person name="Floudas D."/>
            <person name="Copeland A."/>
            <person name="Barry K.W."/>
            <person name="Cichocki N."/>
            <person name="Veneault-Fourrey C."/>
            <person name="LaButti K."/>
            <person name="Lindquist E.A."/>
            <person name="Lipzen A."/>
            <person name="Lundell T."/>
            <person name="Morin E."/>
            <person name="Murat C."/>
            <person name="Sun H."/>
            <person name="Tunlid A."/>
            <person name="Henrissat B."/>
            <person name="Grigoriev I.V."/>
            <person name="Hibbett D.S."/>
            <person name="Martin F."/>
            <person name="Nordberg H.P."/>
            <person name="Cantor M.N."/>
            <person name="Hua S.X."/>
        </authorList>
    </citation>
    <scope>NUCLEOTIDE SEQUENCE [LARGE SCALE GENOMIC DNA]</scope>
    <source>
        <strain evidence="1 2">ATCC 200175</strain>
    </source>
</reference>
<proteinExistence type="predicted"/>
<keyword evidence="2" id="KW-1185">Reference proteome</keyword>
<reference evidence="2" key="2">
    <citation type="submission" date="2015-01" db="EMBL/GenBank/DDBJ databases">
        <title>Evolutionary Origins and Diversification of the Mycorrhizal Mutualists.</title>
        <authorList>
            <consortium name="DOE Joint Genome Institute"/>
            <consortium name="Mycorrhizal Genomics Consortium"/>
            <person name="Kohler A."/>
            <person name="Kuo A."/>
            <person name="Nagy L.G."/>
            <person name="Floudas D."/>
            <person name="Copeland A."/>
            <person name="Barry K.W."/>
            <person name="Cichocki N."/>
            <person name="Veneault-Fourrey C."/>
            <person name="LaButti K."/>
            <person name="Lindquist E.A."/>
            <person name="Lipzen A."/>
            <person name="Lundell T."/>
            <person name="Morin E."/>
            <person name="Murat C."/>
            <person name="Riley R."/>
            <person name="Ohm R."/>
            <person name="Sun H."/>
            <person name="Tunlid A."/>
            <person name="Henrissat B."/>
            <person name="Grigoriev I.V."/>
            <person name="Hibbett D.S."/>
            <person name="Martin F."/>
        </authorList>
    </citation>
    <scope>NUCLEOTIDE SEQUENCE [LARGE SCALE GENOMIC DNA]</scope>
    <source>
        <strain evidence="2">ATCC 200175</strain>
    </source>
</reference>
<dbReference type="Proteomes" id="UP000053647">
    <property type="component" value="Unassembled WGS sequence"/>
</dbReference>
<sequence>MLCFALKYHKPIDKITVDKNLPKLRKYQLTDAEWMVLRELITVLKCYKQATLYFSWNLATTAGVIPAMDRLDNHLKSAGMDEALHPAIWAAMKLACNKMDQYWRKTDDSNVYHITMVLHPGLKLQYFRTQDREEEWVKVAENLTHEEYVDNYKDKVPPPAQKNTAKKVQ</sequence>
<dbReference type="SUPFAM" id="SSF53098">
    <property type="entry name" value="Ribonuclease H-like"/>
    <property type="match status" value="1"/>
</dbReference>
<dbReference type="OrthoDB" id="3359487at2759"/>
<accession>A0A0C9T582</accession>
<organism evidence="1 2">
    <name type="scientific">Paxillus involutus ATCC 200175</name>
    <dbReference type="NCBI Taxonomy" id="664439"/>
    <lineage>
        <taxon>Eukaryota</taxon>
        <taxon>Fungi</taxon>
        <taxon>Dikarya</taxon>
        <taxon>Basidiomycota</taxon>
        <taxon>Agaricomycotina</taxon>
        <taxon>Agaricomycetes</taxon>
        <taxon>Agaricomycetidae</taxon>
        <taxon>Boletales</taxon>
        <taxon>Paxilineae</taxon>
        <taxon>Paxillaceae</taxon>
        <taxon>Paxillus</taxon>
    </lineage>
</organism>
<evidence type="ECO:0000313" key="1">
    <source>
        <dbReference type="EMBL" id="KIJ10865.1"/>
    </source>
</evidence>
<dbReference type="HOGENOM" id="CLU_099691_0_0_1"/>
<dbReference type="InterPro" id="IPR012337">
    <property type="entry name" value="RNaseH-like_sf"/>
</dbReference>
<dbReference type="EMBL" id="KN819394">
    <property type="protein sequence ID" value="KIJ10865.1"/>
    <property type="molecule type" value="Genomic_DNA"/>
</dbReference>
<name>A0A0C9T582_PAXIN</name>
<evidence type="ECO:0008006" key="3">
    <source>
        <dbReference type="Google" id="ProtNLM"/>
    </source>
</evidence>
<dbReference type="AlphaFoldDB" id="A0A0C9T582"/>
<gene>
    <name evidence="1" type="ORF">PAXINDRAFT_85383</name>
</gene>
<protein>
    <recommendedName>
        <fullName evidence="3">hAT-like transposase RNase-H fold domain-containing protein</fullName>
    </recommendedName>
</protein>
<evidence type="ECO:0000313" key="2">
    <source>
        <dbReference type="Proteomes" id="UP000053647"/>
    </source>
</evidence>